<feature type="domain" description="FAD-binding" evidence="4">
    <location>
        <begin position="319"/>
        <end position="376"/>
    </location>
</feature>
<keyword evidence="2" id="KW-0274">FAD</keyword>
<dbReference type="GeneID" id="67014308"/>
<keyword evidence="6" id="KW-1185">Reference proteome</keyword>
<keyword evidence="3" id="KW-0560">Oxidoreductase</keyword>
<dbReference type="Pfam" id="PF01494">
    <property type="entry name" value="FAD_binding_3"/>
    <property type="match status" value="2"/>
</dbReference>
<proteinExistence type="predicted"/>
<dbReference type="PRINTS" id="PR00420">
    <property type="entry name" value="RNGMNOXGNASE"/>
</dbReference>
<evidence type="ECO:0000313" key="6">
    <source>
        <dbReference type="Proteomes" id="UP000676310"/>
    </source>
</evidence>
<name>A0A8J2MXN1_9PLEO</name>
<dbReference type="GO" id="GO:0016491">
    <property type="term" value="F:oxidoreductase activity"/>
    <property type="evidence" value="ECO:0007669"/>
    <property type="project" value="UniProtKB-KW"/>
</dbReference>
<dbReference type="InterPro" id="IPR050631">
    <property type="entry name" value="PheA/TfdB_FAD_monoxygenase"/>
</dbReference>
<dbReference type="Gene3D" id="3.30.9.10">
    <property type="entry name" value="D-Amino Acid Oxidase, subunit A, domain 2"/>
    <property type="match status" value="1"/>
</dbReference>
<reference evidence="5" key="1">
    <citation type="submission" date="2021-05" db="EMBL/GenBank/DDBJ databases">
        <authorList>
            <person name="Stam R."/>
        </authorList>
    </citation>
    <scope>NUCLEOTIDE SEQUENCE</scope>
    <source>
        <strain evidence="5">CS162</strain>
    </source>
</reference>
<dbReference type="GO" id="GO:0071949">
    <property type="term" value="F:FAD binding"/>
    <property type="evidence" value="ECO:0007669"/>
    <property type="project" value="InterPro"/>
</dbReference>
<dbReference type="AlphaFoldDB" id="A0A8J2MXN1"/>
<dbReference type="Gene3D" id="3.50.50.60">
    <property type="entry name" value="FAD/NAD(P)-binding domain"/>
    <property type="match status" value="1"/>
</dbReference>
<dbReference type="PANTHER" id="PTHR43476:SF3">
    <property type="entry name" value="FAD-BINDING MONOOXYGENASE"/>
    <property type="match status" value="1"/>
</dbReference>
<accession>A0A8J2MXN1</accession>
<protein>
    <recommendedName>
        <fullName evidence="4">FAD-binding domain-containing protein</fullName>
    </recommendedName>
</protein>
<dbReference type="SUPFAM" id="SSF51905">
    <property type="entry name" value="FAD/NAD(P)-binding domain"/>
    <property type="match status" value="1"/>
</dbReference>
<dbReference type="OrthoDB" id="2096480at2759"/>
<evidence type="ECO:0000256" key="1">
    <source>
        <dbReference type="ARBA" id="ARBA00022630"/>
    </source>
</evidence>
<dbReference type="RefSeq" id="XP_043166361.1">
    <property type="nucleotide sequence ID" value="XM_043310426.1"/>
</dbReference>
<sequence length="650" mass="73166">MSSNMNIETTDVVVCGCGPTGAMLSVLLDKHGVRNIVLEREESINTDPRGIALDEDGIRCLQACGIYDKVFTDIGKCMGKFEFISGVHYELDRKPFMVMDYNTTEGGTGHPGFLCHKQPYIEQHLRSKIDKSSHSQLQLGATVASIREDVDWTYITYTSSSGDEKQIRSKFLVGADGKTGFTRKKYLEAKGIELKHVSEESYEEVWVALNWKISLPTPQTHPDFALWAKGFTPQQVYDAYFPTDFRFLCNPQRAAVCGRFGLASDRLWRFEFVVSEGEDGEVMSGTEKICQVVHPYITHPGSKYGIKQKVVQYPLDCIEVLRCRPFSFSARSCNKWSVDRVVLVGDAAHVFPPFGGQGIASGFRDAISLAWRLALLTQHPHPHPAPNLNHQKLLEGWYVERKQQLDRSLASTVENGTYVCESNTWKIFVRDWYLWAVQFSPEWKRWLEQGNRREGLTRYEWRDGGNMAFLPGVGGGGANFPQVYCVGVGGREGEREVRFTDDVIFDEGREGLFRLVVFVDSVLDVQAVRRVLSGINEISAGVLKTAETTFIVKTTETPPESVGEHHSDVYRLSTAQEFAASPLCAGRPEPQYYEPHRIWRESAGKQFIILRPDRFVFAACRDVDELRGVAAKLAYLASEGWLGSDGDKDT</sequence>
<evidence type="ECO:0000256" key="3">
    <source>
        <dbReference type="ARBA" id="ARBA00023002"/>
    </source>
</evidence>
<comment type="caution">
    <text evidence="5">The sequence shown here is derived from an EMBL/GenBank/DDBJ whole genome shotgun (WGS) entry which is preliminary data.</text>
</comment>
<evidence type="ECO:0000256" key="2">
    <source>
        <dbReference type="ARBA" id="ARBA00022827"/>
    </source>
</evidence>
<gene>
    <name evidence="5" type="ORF">ALTATR162_LOCUS2820</name>
</gene>
<dbReference type="PANTHER" id="PTHR43476">
    <property type="entry name" value="3-(3-HYDROXY-PHENYL)PROPIONATE/3-HYDROXYCINNAMIC ACID HYDROXYLASE"/>
    <property type="match status" value="1"/>
</dbReference>
<dbReference type="EMBL" id="CAJRGZ010000016">
    <property type="protein sequence ID" value="CAG5152560.1"/>
    <property type="molecule type" value="Genomic_DNA"/>
</dbReference>
<organism evidence="5 6">
    <name type="scientific">Alternaria atra</name>
    <dbReference type="NCBI Taxonomy" id="119953"/>
    <lineage>
        <taxon>Eukaryota</taxon>
        <taxon>Fungi</taxon>
        <taxon>Dikarya</taxon>
        <taxon>Ascomycota</taxon>
        <taxon>Pezizomycotina</taxon>
        <taxon>Dothideomycetes</taxon>
        <taxon>Pleosporomycetidae</taxon>
        <taxon>Pleosporales</taxon>
        <taxon>Pleosporineae</taxon>
        <taxon>Pleosporaceae</taxon>
        <taxon>Alternaria</taxon>
        <taxon>Alternaria sect. Ulocladioides</taxon>
    </lineage>
</organism>
<evidence type="ECO:0000313" key="5">
    <source>
        <dbReference type="EMBL" id="CAG5152560.1"/>
    </source>
</evidence>
<evidence type="ECO:0000259" key="4">
    <source>
        <dbReference type="Pfam" id="PF01494"/>
    </source>
</evidence>
<dbReference type="InterPro" id="IPR036188">
    <property type="entry name" value="FAD/NAD-bd_sf"/>
</dbReference>
<dbReference type="InterPro" id="IPR002938">
    <property type="entry name" value="FAD-bd"/>
</dbReference>
<keyword evidence="1" id="KW-0285">Flavoprotein</keyword>
<feature type="domain" description="FAD-binding" evidence="4">
    <location>
        <begin position="10"/>
        <end position="224"/>
    </location>
</feature>
<dbReference type="Proteomes" id="UP000676310">
    <property type="component" value="Unassembled WGS sequence"/>
</dbReference>